<dbReference type="Pfam" id="PF04321">
    <property type="entry name" value="RmlD_sub_bind"/>
    <property type="match status" value="1"/>
</dbReference>
<evidence type="ECO:0000259" key="6">
    <source>
        <dbReference type="Pfam" id="PF04321"/>
    </source>
</evidence>
<evidence type="ECO:0000256" key="2">
    <source>
        <dbReference type="ARBA" id="ARBA00010944"/>
    </source>
</evidence>
<comment type="pathway">
    <text evidence="5">Carbohydrate biosynthesis; dTDP-L-rhamnose biosynthesis.</text>
</comment>
<keyword evidence="5" id="KW-0521">NADP</keyword>
<evidence type="ECO:0000313" key="8">
    <source>
        <dbReference type="Proteomes" id="UP001329313"/>
    </source>
</evidence>
<dbReference type="InterPro" id="IPR036291">
    <property type="entry name" value="NAD(P)-bd_dom_sf"/>
</dbReference>
<keyword evidence="8" id="KW-1185">Reference proteome</keyword>
<dbReference type="InterPro" id="IPR014710">
    <property type="entry name" value="RmlC-like_jellyroll"/>
</dbReference>
<dbReference type="InterPro" id="IPR005913">
    <property type="entry name" value="dTDP_dehydrorham_reduct"/>
</dbReference>
<dbReference type="InterPro" id="IPR000888">
    <property type="entry name" value="RmlC-like"/>
</dbReference>
<gene>
    <name evidence="7" type="ORF">RYJ27_08875</name>
</gene>
<organism evidence="7 8">
    <name type="scientific">Microbacterium limosum</name>
    <dbReference type="NCBI Taxonomy" id="3079935"/>
    <lineage>
        <taxon>Bacteria</taxon>
        <taxon>Bacillati</taxon>
        <taxon>Actinomycetota</taxon>
        <taxon>Actinomycetes</taxon>
        <taxon>Micrococcales</taxon>
        <taxon>Microbacteriaceae</taxon>
        <taxon>Microbacterium</taxon>
    </lineage>
</organism>
<evidence type="ECO:0000313" key="7">
    <source>
        <dbReference type="EMBL" id="WOQ68822.1"/>
    </source>
</evidence>
<feature type="domain" description="RmlD-like substrate binding" evidence="6">
    <location>
        <begin position="190"/>
        <end position="465"/>
    </location>
</feature>
<comment type="function">
    <text evidence="5">Catalyzes the reduction of dTDP-6-deoxy-L-lyxo-4-hexulose to yield dTDP-L-rhamnose.</text>
</comment>
<feature type="active site" description="Proton donor" evidence="3">
    <location>
        <position position="135"/>
    </location>
</feature>
<dbReference type="GO" id="GO:0008831">
    <property type="term" value="F:dTDP-4-dehydrorhamnose reductase activity"/>
    <property type="evidence" value="ECO:0007669"/>
    <property type="project" value="UniProtKB-EC"/>
</dbReference>
<evidence type="ECO:0000256" key="4">
    <source>
        <dbReference type="PIRSR" id="PIRSR600888-3"/>
    </source>
</evidence>
<dbReference type="Gene3D" id="2.60.120.10">
    <property type="entry name" value="Jelly Rolls"/>
    <property type="match status" value="1"/>
</dbReference>
<dbReference type="PANTHER" id="PTHR10491:SF4">
    <property type="entry name" value="METHIONINE ADENOSYLTRANSFERASE 2 SUBUNIT BETA"/>
    <property type="match status" value="1"/>
</dbReference>
<dbReference type="InterPro" id="IPR011051">
    <property type="entry name" value="RmlC_Cupin_sf"/>
</dbReference>
<dbReference type="Pfam" id="PF00908">
    <property type="entry name" value="dTDP_sugar_isom"/>
    <property type="match status" value="1"/>
</dbReference>
<dbReference type="KEGG" id="mliy:RYJ27_08875"/>
<evidence type="ECO:0000256" key="5">
    <source>
        <dbReference type="RuleBase" id="RU364082"/>
    </source>
</evidence>
<dbReference type="EMBL" id="CP137080">
    <property type="protein sequence ID" value="WOQ68822.1"/>
    <property type="molecule type" value="Genomic_DNA"/>
</dbReference>
<dbReference type="RefSeq" id="WP_330169963.1">
    <property type="nucleotide sequence ID" value="NZ_CP137080.1"/>
</dbReference>
<keyword evidence="5" id="KW-0560">Oxidoreductase</keyword>
<dbReference type="AlphaFoldDB" id="A0AAU0MG59"/>
<dbReference type="Proteomes" id="UP001329313">
    <property type="component" value="Chromosome"/>
</dbReference>
<feature type="active site" description="Proton acceptor" evidence="3">
    <location>
        <position position="72"/>
    </location>
</feature>
<comment type="similarity">
    <text evidence="2 5">Belongs to the dTDP-4-dehydrorhamnose reductase family.</text>
</comment>
<dbReference type="Gene3D" id="3.40.50.720">
    <property type="entry name" value="NAD(P)-binding Rossmann-like Domain"/>
    <property type="match status" value="1"/>
</dbReference>
<proteinExistence type="inferred from homology"/>
<dbReference type="CDD" id="cd00438">
    <property type="entry name" value="cupin_RmlC"/>
    <property type="match status" value="1"/>
</dbReference>
<name>A0AAU0MG59_9MICO</name>
<dbReference type="PANTHER" id="PTHR10491">
    <property type="entry name" value="DTDP-4-DEHYDRORHAMNOSE REDUCTASE"/>
    <property type="match status" value="1"/>
</dbReference>
<dbReference type="GO" id="GO:0008830">
    <property type="term" value="F:dTDP-4-dehydrorhamnose 3,5-epimerase activity"/>
    <property type="evidence" value="ECO:0007669"/>
    <property type="project" value="InterPro"/>
</dbReference>
<evidence type="ECO:0000256" key="1">
    <source>
        <dbReference type="ARBA" id="ARBA00010154"/>
    </source>
</evidence>
<accession>A0AAU0MG59</accession>
<dbReference type="EC" id="1.1.1.133" evidence="5"/>
<comment type="similarity">
    <text evidence="1">Belongs to the dTDP-4-dehydrorhamnose 3,5-epimerase family.</text>
</comment>
<sequence>MNVAEYGKPLQRTETPIPGLTVWDIPVHGDNRGWFKENWQREKMVAAGLPDFAPVQNNVSFNESVGTTRGLHAEPWDKWVSVATGRVFGAWVDLREGPNFGTSFTVEIDPSVAVFVPRGVANGFQTLEPNTAYSYLVNDHWSPDASYAFVNVDDPAAAIEWPIPLSDAILSEKDRDHPALDAALSVQPKRMLVVGAGGQLGQALREAYRGDDTVEFAEREELPLDAASLWSARRWNDYSTIVNAAAYTAVDAAESADGRAQAWATNASAVAELARIAQAHAITLVHVSSDYVFDGSSTRPYREDDQLSPLGVYGQSKAAGDIACRLAERHYIVRTSWVIGSGRNFVSTMRSLAEKGVDPRVVDDQLGRLTFTTEIARGIRHLLEVGAPFGTYNLTGAGPVRSWADIAREVFAATGHSPDRITGVSTADYFASATAPVAPRPSNSTLDTSKIEATGFVPADALESLHAYLRSR</sequence>
<protein>
    <recommendedName>
        <fullName evidence="5">dTDP-4-dehydrorhamnose reductase</fullName>
        <ecNumber evidence="5">1.1.1.133</ecNumber>
    </recommendedName>
</protein>
<dbReference type="SUPFAM" id="SSF51182">
    <property type="entry name" value="RmlC-like cupins"/>
    <property type="match status" value="1"/>
</dbReference>
<evidence type="ECO:0000256" key="3">
    <source>
        <dbReference type="PIRSR" id="PIRSR600888-1"/>
    </source>
</evidence>
<dbReference type="SUPFAM" id="SSF51735">
    <property type="entry name" value="NAD(P)-binding Rossmann-fold domains"/>
    <property type="match status" value="1"/>
</dbReference>
<dbReference type="CDD" id="cd05254">
    <property type="entry name" value="dTDP_HR_like_SDR_e"/>
    <property type="match status" value="1"/>
</dbReference>
<feature type="site" description="Participates in a stacking interaction with the thymidine ring of dTDP-4-oxo-6-deoxyglucose" evidence="4">
    <location>
        <position position="141"/>
    </location>
</feature>
<reference evidence="7 8" key="1">
    <citation type="submission" date="2023-10" db="EMBL/GenBank/DDBJ databases">
        <title>Y20.</title>
        <authorList>
            <person name="Zhang G."/>
            <person name="Ding Y."/>
        </authorList>
    </citation>
    <scope>NUCLEOTIDE SEQUENCE [LARGE SCALE GENOMIC DNA]</scope>
    <source>
        <strain evidence="7 8">Y20</strain>
    </source>
</reference>
<dbReference type="Gene3D" id="3.90.25.10">
    <property type="entry name" value="UDP-galactose 4-epimerase, domain 1"/>
    <property type="match status" value="1"/>
</dbReference>
<dbReference type="InterPro" id="IPR029903">
    <property type="entry name" value="RmlD-like-bd"/>
</dbReference>